<evidence type="ECO:0000256" key="1">
    <source>
        <dbReference type="SAM" id="MobiDB-lite"/>
    </source>
</evidence>
<name>A0A162FZS2_9MICO</name>
<keyword evidence="3" id="KW-1185">Reference proteome</keyword>
<evidence type="ECO:0000313" key="2">
    <source>
        <dbReference type="EMBL" id="KZX21980.1"/>
    </source>
</evidence>
<feature type="region of interest" description="Disordered" evidence="1">
    <location>
        <begin position="1"/>
        <end position="22"/>
    </location>
</feature>
<dbReference type="AlphaFoldDB" id="A0A162FZS2"/>
<protein>
    <submittedName>
        <fullName evidence="2">Uncharacterized protein</fullName>
    </submittedName>
</protein>
<comment type="caution">
    <text evidence="2">The sequence shown here is derived from an EMBL/GenBank/DDBJ whole genome shotgun (WGS) entry which is preliminary data.</text>
</comment>
<dbReference type="EMBL" id="LIIN01000019">
    <property type="protein sequence ID" value="KZX21980.1"/>
    <property type="molecule type" value="Genomic_DNA"/>
</dbReference>
<dbReference type="RefSeq" id="WP_068208913.1">
    <property type="nucleotide sequence ID" value="NZ_LIIN01000019.1"/>
</dbReference>
<dbReference type="Proteomes" id="UP000076717">
    <property type="component" value="Unassembled WGS sequence"/>
</dbReference>
<evidence type="ECO:0000313" key="3">
    <source>
        <dbReference type="Proteomes" id="UP000076717"/>
    </source>
</evidence>
<organism evidence="2 3">
    <name type="scientific">Rathayibacter tanaceti</name>
    <dbReference type="NCBI Taxonomy" id="1671680"/>
    <lineage>
        <taxon>Bacteria</taxon>
        <taxon>Bacillati</taxon>
        <taxon>Actinomycetota</taxon>
        <taxon>Actinomycetes</taxon>
        <taxon>Micrococcales</taxon>
        <taxon>Microbacteriaceae</taxon>
        <taxon>Rathayibacter</taxon>
    </lineage>
</organism>
<proteinExistence type="predicted"/>
<feature type="compositionally biased region" description="Basic and acidic residues" evidence="1">
    <location>
        <begin position="1"/>
        <end position="11"/>
    </location>
</feature>
<reference evidence="2 3" key="1">
    <citation type="submission" date="2015-08" db="EMBL/GenBank/DDBJ databases">
        <title>Draft Genome Sequence of Rathayibacter sp. Strain VKM Ac-2596 Isolated from Leaf Gall Induced by Plant-Parasitic Nematodes.</title>
        <authorList>
            <person name="Vasilenko O.V."/>
            <person name="Starodumova I.P."/>
            <person name="Tarlachkov S.V."/>
            <person name="Dorofeeva L.V."/>
            <person name="Evtushenko L.I."/>
        </authorList>
    </citation>
    <scope>NUCLEOTIDE SEQUENCE [LARGE SCALE GENOMIC DNA]</scope>
    <source>
        <strain evidence="2 3">VKM Ac-2596</strain>
    </source>
</reference>
<accession>A0A162FZS2</accession>
<sequence length="82" mass="8613">MTEQFTVHREPAGPTGSSPEGVCAPDYQFGRVLSPVGTYDGDVVPDSICAMLVVEGSGVVHQATSPPASQPDAFSCWTARCR</sequence>
<gene>
    <name evidence="2" type="ORF">ACH61_00899</name>
</gene>